<dbReference type="PANTHER" id="PTHR34761:SF1">
    <property type="entry name" value="NUCLEOLUS AND NEURAL PROGENITOR PROTEIN"/>
    <property type="match status" value="1"/>
</dbReference>
<evidence type="ECO:0000259" key="1">
    <source>
        <dbReference type="Pfam" id="PF14780"/>
    </source>
</evidence>
<dbReference type="Xenbase" id="XB-GENE-5928587">
    <property type="gene designation" value="nepro"/>
</dbReference>
<dbReference type="FunCoup" id="A0A803K4T8">
    <property type="interactions" value="2452"/>
</dbReference>
<organism evidence="2">
    <name type="scientific">Xenopus tropicalis</name>
    <name type="common">Western clawed frog</name>
    <name type="synonym">Silurana tropicalis</name>
    <dbReference type="NCBI Taxonomy" id="8364"/>
    <lineage>
        <taxon>Eukaryota</taxon>
        <taxon>Metazoa</taxon>
        <taxon>Chordata</taxon>
        <taxon>Craniata</taxon>
        <taxon>Vertebrata</taxon>
        <taxon>Euteleostomi</taxon>
        <taxon>Amphibia</taxon>
        <taxon>Batrachia</taxon>
        <taxon>Anura</taxon>
        <taxon>Pipoidea</taxon>
        <taxon>Pipidae</taxon>
        <taxon>Xenopodinae</taxon>
        <taxon>Xenopus</taxon>
        <taxon>Silurana</taxon>
    </lineage>
</organism>
<dbReference type="AlphaFoldDB" id="A0A803K4T8"/>
<protein>
    <submittedName>
        <fullName evidence="2">Nucleolus and neural progenitor protein</fullName>
    </submittedName>
</protein>
<gene>
    <name evidence="2" type="primary">nepro</name>
</gene>
<dbReference type="Ensembl" id="ENSXETT00000110046">
    <property type="protein sequence ID" value="ENSXETP00000115304"/>
    <property type="gene ID" value="ENSXETG00000002741"/>
</dbReference>
<dbReference type="Bgee" id="ENSXETG00000002741">
    <property type="expression patterns" value="Expressed in egg cell and 13 other cell types or tissues"/>
</dbReference>
<dbReference type="InterPro" id="IPR052835">
    <property type="entry name" value="Nepro"/>
</dbReference>
<name>A0A803K4T8_XENTR</name>
<reference evidence="2" key="1">
    <citation type="journal article" date="2010" name="Science">
        <title>The genome of the Western clawed frog Xenopus tropicalis.</title>
        <authorList>
            <person name="Hellsten U."/>
            <person name="Harland R.M."/>
            <person name="Gilchrist M.J."/>
            <person name="Hendrix D."/>
            <person name="Jurka J."/>
            <person name="Kapitonov V."/>
            <person name="Ovcharenko I."/>
            <person name="Putnam N.H."/>
            <person name="Shu S."/>
            <person name="Taher L."/>
            <person name="Blitz I.L."/>
            <person name="Blumberg B."/>
            <person name="Dichmann D.S."/>
            <person name="Dubchak I."/>
            <person name="Amaya E."/>
            <person name="Detter J.C."/>
            <person name="Fletcher R."/>
            <person name="Gerhard D.S."/>
            <person name="Goodstein D."/>
            <person name="Graves T."/>
            <person name="Grigoriev I.V."/>
            <person name="Grimwood J."/>
            <person name="Kawashima T."/>
            <person name="Lindquist E."/>
            <person name="Lucas S.M."/>
            <person name="Mead P.E."/>
            <person name="Mitros T."/>
            <person name="Ogino H."/>
            <person name="Ohta Y."/>
            <person name="Poliakov A.V."/>
            <person name="Pollet N."/>
            <person name="Robert J."/>
            <person name="Salamov A."/>
            <person name="Sater A.K."/>
            <person name="Schmutz J."/>
            <person name="Terry A."/>
            <person name="Vize P.D."/>
            <person name="Warren W.C."/>
            <person name="Wells D."/>
            <person name="Wills A."/>
            <person name="Wilson R.K."/>
            <person name="Zimmerman L.B."/>
            <person name="Zorn A.M."/>
            <person name="Grainger R."/>
            <person name="Grammer T."/>
            <person name="Khokha M.K."/>
            <person name="Richardson P.M."/>
            <person name="Rokhsar D.S."/>
        </authorList>
    </citation>
    <scope>NUCLEOTIDE SEQUENCE [LARGE SCALE GENOMIC DNA]</scope>
    <source>
        <strain evidence="2">Nigerian</strain>
    </source>
</reference>
<dbReference type="InParanoid" id="A0A803K4T8"/>
<proteinExistence type="predicted"/>
<feature type="domain" description="Nucleolus and neural progenitor protein-like N-terminal" evidence="1">
    <location>
        <begin position="74"/>
        <end position="246"/>
    </location>
</feature>
<accession>A0A803K4T8</accession>
<reference evidence="2" key="2">
    <citation type="submission" date="2021-03" db="UniProtKB">
        <authorList>
            <consortium name="Ensembl"/>
        </authorList>
    </citation>
    <scope>IDENTIFICATION</scope>
</reference>
<dbReference type="GeneTree" id="ENSGT00390000007644"/>
<dbReference type="Pfam" id="PF14780">
    <property type="entry name" value="NEPRO_N"/>
    <property type="match status" value="1"/>
</dbReference>
<dbReference type="PANTHER" id="PTHR34761">
    <property type="entry name" value="NUCLEOLUS AND NEURAL PROGENITOR PROTEIN"/>
    <property type="match status" value="1"/>
</dbReference>
<sequence length="587" mass="67105">MASEPWNRLHIPRPAIQSLVTVPASAETVLGLHKQSKQAGAILWAMLLRQILYNLKILCMCQNMGPDACSHALATQLRGEEYIKAVVEKCLSVKQSLMSKVLETEKSALYSILYVYHHQLGYHKPYLALKQVEQCLKRLAAMGLEVTIQEMLDLCPRYFGKNVLTAEKHCCLPSQPIIEVVSIKILGACKLFLRLMDCCEKAFHLCLQHIYLEEFIVANVVLLGLLSRLWVLHRGILKKLISLYGAQYLLQKEVSDFQNMPYIKNFTFPTKIEDFLGPVYASINKRKLPHISFKKGALQILHTVFSSHDLDDNEEERHKSAFEELTDTVETVVDIGLPVQAKRSYRDNCGTFDVKTLCQKQQSSFNHPCNVKKKSMASKNKRIIQCYRKSNSECAGHLVPKLQETETFRELAEKLQYALKWCKRRKLLPEVLFFRKKCLRANRLKHVELLGYSLQKKLRCFKKSVCQSLCQGNLRRNHHMPSLRIPRLKWTVKHKVTCRRKRKRLNALNHPIIYSESGVERTHHKNASICLDLNLGAQEVSTATTDVLLASGHITANDKSESLSVPLCLETKIITDDIDDIFSSIGV</sequence>
<dbReference type="InterPro" id="IPR027951">
    <property type="entry name" value="Nepro_N"/>
</dbReference>
<evidence type="ECO:0000313" key="2">
    <source>
        <dbReference type="Ensembl" id="ENSXETP00000115304"/>
    </source>
</evidence>